<sequence length="192" mass="20222">MNGGSGLLRASVGFPGCLHGGSKSEGTLEGRGWRVQQDKCSQHPEASQGPLLLDKPVQLHPTFPQGKEGDSSARNAQAQDASLQSPGLEPQSPVWPGHDAEASQEPLRVSSSNLGNTWSSESNVRSMRHSHLAKGSDTSQLSSGYAGDEESSDVSLVGSSQTVRLNRRLRTQRGGTHPPSQASSSQQTGGEK</sequence>
<evidence type="ECO:0000313" key="3">
    <source>
        <dbReference type="RefSeq" id="XP_019505352.1"/>
    </source>
</evidence>
<evidence type="ECO:0000256" key="1">
    <source>
        <dbReference type="SAM" id="MobiDB-lite"/>
    </source>
</evidence>
<dbReference type="Pfam" id="PF15765">
    <property type="entry name" value="DUF4694"/>
    <property type="match status" value="1"/>
</dbReference>
<accession>A0A8B7RWE2</accession>
<protein>
    <submittedName>
        <fullName evidence="3">Protein TNT</fullName>
    </submittedName>
</protein>
<feature type="compositionally biased region" description="Polar residues" evidence="1">
    <location>
        <begin position="109"/>
        <end position="125"/>
    </location>
</feature>
<dbReference type="Proteomes" id="UP000694851">
    <property type="component" value="Unplaced"/>
</dbReference>
<dbReference type="PANTHER" id="PTHR40139">
    <property type="entry name" value="PROTEIN TNT"/>
    <property type="match status" value="1"/>
</dbReference>
<dbReference type="CTD" id="123825438"/>
<dbReference type="PANTHER" id="PTHR40139:SF1">
    <property type="entry name" value="PROTEIN TNT"/>
    <property type="match status" value="1"/>
</dbReference>
<keyword evidence="2" id="KW-1185">Reference proteome</keyword>
<dbReference type="OrthoDB" id="9836596at2759"/>
<proteinExistence type="predicted"/>
<name>A0A8B7RWE2_HIPAR</name>
<evidence type="ECO:0000313" key="2">
    <source>
        <dbReference type="Proteomes" id="UP000694851"/>
    </source>
</evidence>
<gene>
    <name evidence="3" type="primary">CUNH16orf82</name>
</gene>
<feature type="compositionally biased region" description="Polar residues" evidence="1">
    <location>
        <begin position="178"/>
        <end position="192"/>
    </location>
</feature>
<dbReference type="GeneID" id="109386533"/>
<dbReference type="RefSeq" id="XP_019505352.1">
    <property type="nucleotide sequence ID" value="XM_019649807.1"/>
</dbReference>
<dbReference type="InterPro" id="IPR031520">
    <property type="entry name" value="DUF4694"/>
</dbReference>
<reference evidence="3" key="1">
    <citation type="submission" date="2025-08" db="UniProtKB">
        <authorList>
            <consortium name="RefSeq"/>
        </authorList>
    </citation>
    <scope>IDENTIFICATION</scope>
    <source>
        <tissue evidence="3">Muscle</tissue>
    </source>
</reference>
<feature type="compositionally biased region" description="Polar residues" evidence="1">
    <location>
        <begin position="153"/>
        <end position="164"/>
    </location>
</feature>
<organism evidence="2 3">
    <name type="scientific">Hipposideros armiger</name>
    <name type="common">Great Himalayan leaf-nosed bat</name>
    <dbReference type="NCBI Taxonomy" id="186990"/>
    <lineage>
        <taxon>Eukaryota</taxon>
        <taxon>Metazoa</taxon>
        <taxon>Chordata</taxon>
        <taxon>Craniata</taxon>
        <taxon>Vertebrata</taxon>
        <taxon>Euteleostomi</taxon>
        <taxon>Mammalia</taxon>
        <taxon>Eutheria</taxon>
        <taxon>Laurasiatheria</taxon>
        <taxon>Chiroptera</taxon>
        <taxon>Yinpterochiroptera</taxon>
        <taxon>Rhinolophoidea</taxon>
        <taxon>Hipposideridae</taxon>
        <taxon>Hipposideros</taxon>
    </lineage>
</organism>
<dbReference type="AlphaFoldDB" id="A0A8B7RWE2"/>
<feature type="region of interest" description="Disordered" evidence="1">
    <location>
        <begin position="1"/>
        <end position="192"/>
    </location>
</feature>
<feature type="compositionally biased region" description="Polar residues" evidence="1">
    <location>
        <begin position="72"/>
        <end position="85"/>
    </location>
</feature>
<dbReference type="KEGG" id="hai:109386533"/>
<feature type="compositionally biased region" description="Basic and acidic residues" evidence="1">
    <location>
        <begin position="26"/>
        <end position="42"/>
    </location>
</feature>